<organism evidence="2 3">
    <name type="scientific">Diversispora epigaea</name>
    <dbReference type="NCBI Taxonomy" id="1348612"/>
    <lineage>
        <taxon>Eukaryota</taxon>
        <taxon>Fungi</taxon>
        <taxon>Fungi incertae sedis</taxon>
        <taxon>Mucoromycota</taxon>
        <taxon>Glomeromycotina</taxon>
        <taxon>Glomeromycetes</taxon>
        <taxon>Diversisporales</taxon>
        <taxon>Diversisporaceae</taxon>
        <taxon>Diversispora</taxon>
    </lineage>
</organism>
<evidence type="ECO:0000256" key="1">
    <source>
        <dbReference type="SAM" id="MobiDB-lite"/>
    </source>
</evidence>
<accession>A0A397GWD0</accession>
<dbReference type="Proteomes" id="UP000266861">
    <property type="component" value="Unassembled WGS sequence"/>
</dbReference>
<reference evidence="2 3" key="1">
    <citation type="submission" date="2018-08" db="EMBL/GenBank/DDBJ databases">
        <title>Genome and evolution of the arbuscular mycorrhizal fungus Diversispora epigaea (formerly Glomus versiforme) and its bacterial endosymbionts.</title>
        <authorList>
            <person name="Sun X."/>
            <person name="Fei Z."/>
            <person name="Harrison M."/>
        </authorList>
    </citation>
    <scope>NUCLEOTIDE SEQUENCE [LARGE SCALE GENOMIC DNA]</scope>
    <source>
        <strain evidence="2 3">IT104</strain>
    </source>
</reference>
<proteinExistence type="predicted"/>
<comment type="caution">
    <text evidence="2">The sequence shown here is derived from an EMBL/GenBank/DDBJ whole genome shotgun (WGS) entry which is preliminary data.</text>
</comment>
<evidence type="ECO:0000313" key="3">
    <source>
        <dbReference type="Proteomes" id="UP000266861"/>
    </source>
</evidence>
<protein>
    <submittedName>
        <fullName evidence="2">Uncharacterized protein</fullName>
    </submittedName>
</protein>
<dbReference type="EMBL" id="PQFF01000373">
    <property type="protein sequence ID" value="RHZ54947.1"/>
    <property type="molecule type" value="Genomic_DNA"/>
</dbReference>
<dbReference type="OrthoDB" id="2438717at2759"/>
<evidence type="ECO:0000313" key="2">
    <source>
        <dbReference type="EMBL" id="RHZ54947.1"/>
    </source>
</evidence>
<feature type="region of interest" description="Disordered" evidence="1">
    <location>
        <begin position="62"/>
        <end position="85"/>
    </location>
</feature>
<name>A0A397GWD0_9GLOM</name>
<keyword evidence="3" id="KW-1185">Reference proteome</keyword>
<feature type="compositionally biased region" description="Basic and acidic residues" evidence="1">
    <location>
        <begin position="62"/>
        <end position="79"/>
    </location>
</feature>
<dbReference type="AlphaFoldDB" id="A0A397GWD0"/>
<gene>
    <name evidence="2" type="ORF">Glove_421g115</name>
</gene>
<sequence>MSTTEEKLMSWSTYFDITPPEDYSFLEYYKHRSKQTDFTSSFKKETHKLKKDLVNLIKDGSDEKKKGASRLEEIRREGTHSTTGGSACCQPYGYLRYRCGFLQHCFPYGGLRDRCGCLQQCFPHVF</sequence>